<comment type="caution">
    <text evidence="2">The sequence shown here is derived from an EMBL/GenBank/DDBJ whole genome shotgun (WGS) entry which is preliminary data.</text>
</comment>
<protein>
    <recommendedName>
        <fullName evidence="1">F-box domain-containing protein</fullName>
    </recommendedName>
</protein>
<evidence type="ECO:0000313" key="3">
    <source>
        <dbReference type="Proteomes" id="UP000663870"/>
    </source>
</evidence>
<keyword evidence="3" id="KW-1185">Reference proteome</keyword>
<proteinExistence type="predicted"/>
<feature type="domain" description="F-box" evidence="1">
    <location>
        <begin position="5"/>
        <end position="52"/>
    </location>
</feature>
<dbReference type="InterPro" id="IPR001810">
    <property type="entry name" value="F-box_dom"/>
</dbReference>
<accession>A0A813MV29</accession>
<gene>
    <name evidence="2" type="ORF">JXQ802_LOCUS230</name>
</gene>
<dbReference type="PROSITE" id="PS50181">
    <property type="entry name" value="FBOX"/>
    <property type="match status" value="1"/>
</dbReference>
<organism evidence="2 3">
    <name type="scientific">Rotaria sordida</name>
    <dbReference type="NCBI Taxonomy" id="392033"/>
    <lineage>
        <taxon>Eukaryota</taxon>
        <taxon>Metazoa</taxon>
        <taxon>Spiralia</taxon>
        <taxon>Gnathifera</taxon>
        <taxon>Rotifera</taxon>
        <taxon>Eurotatoria</taxon>
        <taxon>Bdelloidea</taxon>
        <taxon>Philodinida</taxon>
        <taxon>Philodinidae</taxon>
        <taxon>Rotaria</taxon>
    </lineage>
</organism>
<dbReference type="SUPFAM" id="SSF81383">
    <property type="entry name" value="F-box domain"/>
    <property type="match status" value="1"/>
</dbReference>
<evidence type="ECO:0000313" key="2">
    <source>
        <dbReference type="EMBL" id="CAF0727379.1"/>
    </source>
</evidence>
<reference evidence="2" key="1">
    <citation type="submission" date="2021-02" db="EMBL/GenBank/DDBJ databases">
        <authorList>
            <person name="Nowell W R."/>
        </authorList>
    </citation>
    <scope>NUCLEOTIDE SEQUENCE</scope>
</reference>
<name>A0A813MV29_9BILA</name>
<dbReference type="InterPro" id="IPR036047">
    <property type="entry name" value="F-box-like_dom_sf"/>
</dbReference>
<evidence type="ECO:0000259" key="1">
    <source>
        <dbReference type="PROSITE" id="PS50181"/>
    </source>
</evidence>
<dbReference type="AlphaFoldDB" id="A0A813MV29"/>
<sequence>MEHLSVELNTLPDEILMIILKKLLKVEVLYSLIGVNKRLNKIVRDSIFTNRLTLMIYSSDDFIYPLSDPMLDRFCLKILPEIHHQIKWLNLESSSMKRIVRATNYPNLYGFGLFNLNVETTLSLFTELHVTLKTFNDCLYLLDGRFNRLHTLHVDVSTIHCSDLTISNKEKLPNLKCFSLHCNMNTHDYDEFIVPLLQRMSNLEKLDLYLIVCGKQTFVDGNELKKNIINHMSQLNKFSFNIRTIIHLHNQINLPSNQDIQHTFKDFQYNQIVSCVDYFPMAEKGQCLIYSYPYRLKHYDKITNNFSNGFFEHVNEITLFDEHPFEHEFFLRIAQSFPFIKSLTLFNNKPQTKKLYSRSKKNSQDLPIIKYPHLVKLNLIEAHNDYIEQFLIDWKISLTNIIRFSVCYRPLREVTRNFTRNTTRINCTKLIPSCLHGDNCLPQHVKDYFPCL</sequence>
<dbReference type="EMBL" id="CAJNOL010000003">
    <property type="protein sequence ID" value="CAF0727379.1"/>
    <property type="molecule type" value="Genomic_DNA"/>
</dbReference>
<dbReference type="Proteomes" id="UP000663870">
    <property type="component" value="Unassembled WGS sequence"/>
</dbReference>